<dbReference type="InterPro" id="IPR002869">
    <property type="entry name" value="Pyrv_flavodox_OxRed_cen"/>
</dbReference>
<dbReference type="InterPro" id="IPR011894">
    <property type="entry name" value="PorC_KorC"/>
</dbReference>
<sequence>MIEIRWHGRGGQGGFTAARLLGMAAAQYDECYAQAFPSFGPERRGAPVLGFTRIDKSPIHDHSKVYECDYVVVLDESLLETIDVTQGIKPHGRLLINTTKKQKDFAKLGVSEIFTIDATAIALEILHQPITNTAMFGALVAISGIVSLEAAKISISLSMAPKLVEKNQMVVEKAYYLFKQGASL</sequence>
<dbReference type="AlphaFoldDB" id="A0A1G9WWS1"/>
<dbReference type="Pfam" id="PF01558">
    <property type="entry name" value="POR"/>
    <property type="match status" value="1"/>
</dbReference>
<dbReference type="InterPro" id="IPR051626">
    <property type="entry name" value="Oxidoreductase_gamma_subunit"/>
</dbReference>
<dbReference type="PANTHER" id="PTHR43366:SF1">
    <property type="entry name" value="PYRUVATE SYNTHASE SUBUNIT PORC"/>
    <property type="match status" value="1"/>
</dbReference>
<dbReference type="NCBIfam" id="TIGR02175">
    <property type="entry name" value="PorC_KorC"/>
    <property type="match status" value="1"/>
</dbReference>
<dbReference type="PANTHER" id="PTHR43366">
    <property type="entry name" value="PYRUVATE SYNTHASE SUBUNIT PORC"/>
    <property type="match status" value="1"/>
</dbReference>
<dbReference type="SUPFAM" id="SSF53323">
    <property type="entry name" value="Pyruvate-ferredoxin oxidoreductase, PFOR, domain III"/>
    <property type="match status" value="1"/>
</dbReference>
<dbReference type="Gene3D" id="3.40.920.10">
    <property type="entry name" value="Pyruvate-ferredoxin oxidoreductase, PFOR, domain III"/>
    <property type="match status" value="1"/>
</dbReference>
<evidence type="ECO:0000256" key="1">
    <source>
        <dbReference type="ARBA" id="ARBA00023002"/>
    </source>
</evidence>
<organism evidence="3 4">
    <name type="scientific">Megasphaera paucivorans</name>
    <dbReference type="NCBI Taxonomy" id="349095"/>
    <lineage>
        <taxon>Bacteria</taxon>
        <taxon>Bacillati</taxon>
        <taxon>Bacillota</taxon>
        <taxon>Negativicutes</taxon>
        <taxon>Veillonellales</taxon>
        <taxon>Veillonellaceae</taxon>
        <taxon>Megasphaera</taxon>
    </lineage>
</organism>
<feature type="domain" description="Pyruvate/ketoisovalerate oxidoreductase catalytic" evidence="2">
    <location>
        <begin position="10"/>
        <end position="175"/>
    </location>
</feature>
<keyword evidence="4" id="KW-1185">Reference proteome</keyword>
<dbReference type="OrthoDB" id="9794954at2"/>
<dbReference type="GO" id="GO:0016625">
    <property type="term" value="F:oxidoreductase activity, acting on the aldehyde or oxo group of donors, iron-sulfur protein as acceptor"/>
    <property type="evidence" value="ECO:0007669"/>
    <property type="project" value="InterPro"/>
</dbReference>
<evidence type="ECO:0000259" key="2">
    <source>
        <dbReference type="Pfam" id="PF01558"/>
    </source>
</evidence>
<dbReference type="RefSeq" id="WP_091650578.1">
    <property type="nucleotide sequence ID" value="NZ_FNHQ01000016.1"/>
</dbReference>
<dbReference type="Proteomes" id="UP000199309">
    <property type="component" value="Unassembled WGS sequence"/>
</dbReference>
<name>A0A1G9WWS1_9FIRM</name>
<accession>A0A1G9WWS1</accession>
<keyword evidence="3" id="KW-0670">Pyruvate</keyword>
<evidence type="ECO:0000313" key="3">
    <source>
        <dbReference type="EMBL" id="SDM88890.1"/>
    </source>
</evidence>
<protein>
    <submittedName>
        <fullName evidence="3">Pyruvate ferredoxin oxidoreductase, gamma subunit</fullName>
    </submittedName>
</protein>
<dbReference type="InterPro" id="IPR019752">
    <property type="entry name" value="Pyrv/ketoisovalerate_OxRed_cat"/>
</dbReference>
<gene>
    <name evidence="3" type="ORF">SAMN05660299_01697</name>
</gene>
<keyword evidence="1" id="KW-0560">Oxidoreductase</keyword>
<evidence type="ECO:0000313" key="4">
    <source>
        <dbReference type="Proteomes" id="UP000199309"/>
    </source>
</evidence>
<proteinExistence type="predicted"/>
<dbReference type="EMBL" id="FNHQ01000016">
    <property type="protein sequence ID" value="SDM88890.1"/>
    <property type="molecule type" value="Genomic_DNA"/>
</dbReference>
<reference evidence="3 4" key="1">
    <citation type="submission" date="2016-10" db="EMBL/GenBank/DDBJ databases">
        <authorList>
            <person name="de Groot N.N."/>
        </authorList>
    </citation>
    <scope>NUCLEOTIDE SEQUENCE [LARGE SCALE GENOMIC DNA]</scope>
    <source>
        <strain evidence="3 4">DSM 16981</strain>
    </source>
</reference>
<dbReference type="STRING" id="349095.SAMN05660299_01697"/>